<accession>D9XGM7</accession>
<proteinExistence type="inferred from homology"/>
<dbReference type="Pfam" id="PF00432">
    <property type="entry name" value="Prenyltrans"/>
    <property type="match status" value="2"/>
</dbReference>
<evidence type="ECO:0000256" key="7">
    <source>
        <dbReference type="ARBA" id="ARBA00022833"/>
    </source>
</evidence>
<dbReference type="GO" id="GO:0008318">
    <property type="term" value="F:protein prenyltransferase activity"/>
    <property type="evidence" value="ECO:0007669"/>
    <property type="project" value="InterPro"/>
</dbReference>
<keyword evidence="4 11" id="KW-0808">Transferase</keyword>
<dbReference type="AlphaFoldDB" id="D9XGM7"/>
<feature type="domain" description="Prenyltransferase alpha-alpha toroid" evidence="10">
    <location>
        <begin position="197"/>
        <end position="356"/>
    </location>
</feature>
<dbReference type="RefSeq" id="WP_003988763.1">
    <property type="nucleotide sequence ID" value="NZ_GG657757.1"/>
</dbReference>
<evidence type="ECO:0000256" key="2">
    <source>
        <dbReference type="ARBA" id="ARBA00010497"/>
    </source>
</evidence>
<dbReference type="Gene3D" id="1.50.10.20">
    <property type="match status" value="3"/>
</dbReference>
<evidence type="ECO:0000256" key="3">
    <source>
        <dbReference type="ARBA" id="ARBA00022602"/>
    </source>
</evidence>
<dbReference type="STRING" id="591159.SSQG_01166"/>
<dbReference type="PANTHER" id="PTHR11774:SF11">
    <property type="entry name" value="GERANYLGERANYL TRANSFERASE TYPE-2 SUBUNIT BETA"/>
    <property type="match status" value="1"/>
</dbReference>
<dbReference type="PANTHER" id="PTHR11774">
    <property type="entry name" value="GERANYLGERANYL TRANSFERASE TYPE BETA SUBUNIT"/>
    <property type="match status" value="1"/>
</dbReference>
<name>D9XGM7_STRVT</name>
<keyword evidence="12" id="KW-1185">Reference proteome</keyword>
<dbReference type="Proteomes" id="UP000004184">
    <property type="component" value="Unassembled WGS sequence"/>
</dbReference>
<evidence type="ECO:0000256" key="4">
    <source>
        <dbReference type="ARBA" id="ARBA00022679"/>
    </source>
</evidence>
<evidence type="ECO:0000256" key="8">
    <source>
        <dbReference type="ARBA" id="ARBA00030816"/>
    </source>
</evidence>
<keyword evidence="5" id="KW-0479">Metal-binding</keyword>
<protein>
    <recommendedName>
        <fullName evidence="8">Geranylgeranyl transferase type II subunit beta</fullName>
    </recommendedName>
    <alternativeName>
        <fullName evidence="9">Type II protein geranyl-geranyltransferase subunit beta</fullName>
    </alternativeName>
</protein>
<comment type="cofactor">
    <cofactor evidence="1">
        <name>Zn(2+)</name>
        <dbReference type="ChEBI" id="CHEBI:29105"/>
    </cofactor>
</comment>
<dbReference type="eggNOG" id="COG5029">
    <property type="taxonomic scope" value="Bacteria"/>
</dbReference>
<organism evidence="11 12">
    <name type="scientific">Streptomyces viridochromogenes (strain DSM 40736 / JCM 4977 / BCRC 1201 / Tue 494)</name>
    <dbReference type="NCBI Taxonomy" id="591159"/>
    <lineage>
        <taxon>Bacteria</taxon>
        <taxon>Bacillati</taxon>
        <taxon>Actinomycetota</taxon>
        <taxon>Actinomycetes</taxon>
        <taxon>Kitasatosporales</taxon>
        <taxon>Streptomycetaceae</taxon>
        <taxon>Streptomyces</taxon>
    </lineage>
</organism>
<dbReference type="OrthoDB" id="7006116at2"/>
<dbReference type="HOGENOM" id="CLU_477227_0_0_11"/>
<evidence type="ECO:0000256" key="1">
    <source>
        <dbReference type="ARBA" id="ARBA00001947"/>
    </source>
</evidence>
<keyword evidence="6" id="KW-0677">Repeat</keyword>
<gene>
    <name evidence="11" type="ORF">SSQG_01166</name>
</gene>
<evidence type="ECO:0000259" key="10">
    <source>
        <dbReference type="Pfam" id="PF00432"/>
    </source>
</evidence>
<feature type="domain" description="Prenyltransferase alpha-alpha toroid" evidence="10">
    <location>
        <begin position="72"/>
        <end position="181"/>
    </location>
</feature>
<evidence type="ECO:0000256" key="5">
    <source>
        <dbReference type="ARBA" id="ARBA00022723"/>
    </source>
</evidence>
<dbReference type="SUPFAM" id="SSF48239">
    <property type="entry name" value="Terpenoid cyclases/Protein prenyltransferases"/>
    <property type="match status" value="3"/>
</dbReference>
<reference evidence="12" key="1">
    <citation type="submission" date="2009-02" db="EMBL/GenBank/DDBJ databases">
        <title>Annotation of Streptomyces viridochromogenes strain DSM 40736.</title>
        <authorList>
            <consortium name="The Broad Institute Genome Sequencing Platform"/>
            <consortium name="Broad Institute Microbial Sequencing Center"/>
            <person name="Fischbach M."/>
            <person name="Godfrey P."/>
            <person name="Ward D."/>
            <person name="Young S."/>
            <person name="Zeng Q."/>
            <person name="Koehrsen M."/>
            <person name="Alvarado L."/>
            <person name="Berlin A.M."/>
            <person name="Bochicchio J."/>
            <person name="Borenstein D."/>
            <person name="Chapman S.B."/>
            <person name="Chen Z."/>
            <person name="Engels R."/>
            <person name="Freedman E."/>
            <person name="Gellesch M."/>
            <person name="Goldberg J."/>
            <person name="Griggs A."/>
            <person name="Gujja S."/>
            <person name="Heilman E.R."/>
            <person name="Heiman D.I."/>
            <person name="Hepburn T.A."/>
            <person name="Howarth C."/>
            <person name="Jen D."/>
            <person name="Larson L."/>
            <person name="Lewis B."/>
            <person name="Mehta T."/>
            <person name="Park D."/>
            <person name="Pearson M."/>
            <person name="Richards J."/>
            <person name="Roberts A."/>
            <person name="Saif S."/>
            <person name="Shea T.D."/>
            <person name="Shenoy N."/>
            <person name="Sisk P."/>
            <person name="Stolte C."/>
            <person name="Sykes S.N."/>
            <person name="Thomson T."/>
            <person name="Walk T."/>
            <person name="White J."/>
            <person name="Yandava C."/>
            <person name="Straight P."/>
            <person name="Clardy J."/>
            <person name="Hung D."/>
            <person name="Kolter R."/>
            <person name="Mekalanos J."/>
            <person name="Walker S."/>
            <person name="Walsh C.T."/>
            <person name="Wieland-Brown L.C."/>
            <person name="Haas B."/>
            <person name="Nusbaum C."/>
            <person name="Birren B."/>
        </authorList>
    </citation>
    <scope>NUCLEOTIDE SEQUENCE [LARGE SCALE GENOMIC DNA]</scope>
    <source>
        <strain evidence="12">DSM 40736 / JCM 4977 / BCRC 1201 / Tue 494</strain>
    </source>
</reference>
<evidence type="ECO:0000256" key="9">
    <source>
        <dbReference type="ARBA" id="ARBA00032766"/>
    </source>
</evidence>
<keyword evidence="7" id="KW-0862">Zinc</keyword>
<evidence type="ECO:0000313" key="12">
    <source>
        <dbReference type="Proteomes" id="UP000004184"/>
    </source>
</evidence>
<dbReference type="InterPro" id="IPR008930">
    <property type="entry name" value="Terpenoid_cyclase/PrenylTrfase"/>
</dbReference>
<keyword evidence="3" id="KW-0637">Prenyltransferase</keyword>
<sequence>MTATVPKTAPRAPQGRGVSGGEPDLWCTYAAVRTLAWLDRADRVTDPDGTAAYLSGRRNADGGYAWSRGMLSDAWATFYCTQGLRDMGRPVPGTEGTARWLERTWSGDAYAMLPGQAPDVWATHFSARTAVELCGGPVPDRARLLDWLSRLQCAEGGLSWSPQDARRGKADVRACYYGVMAWRAATGDGATGAPPWDEEALTAWLRARQGEEGGFRFAPAAEVPCLWATYRAVGALAALGRAPRDPDGCHDWVMGLRGPSGAFVRWEGYDVEDVWASFCAVGTLKALGAPLAPVADAVTARIAELACPGGGYTYREPGEAADALSTAAAVLSADPASSRPDEVRWLEGCQLPNEGGVMYMPGRGSEVRCTLWALAAGAFAEDPAARRRIADWLAGLQNADGGFGYWEGRGSDLVSTAAAVEAAALLGGPDGLGLDLAGVLSFVESCRIPEGEPFAHGNVPGAGPGLRPALQAQRVRLLLGPGLASPAEAREAVDVLLARHRVRGGGHAGEGNRVPDLLSTYEAVLAADRAGLALDTGHVRAFVDRVRGADGTAWSPLAPGGGGPLADSLGTLLSRRLATGPGTLPALALS</sequence>
<dbReference type="InterPro" id="IPR045089">
    <property type="entry name" value="PGGT1B-like"/>
</dbReference>
<comment type="similarity">
    <text evidence="2">Belongs to the protein prenyltransferase subunit beta family.</text>
</comment>
<evidence type="ECO:0000256" key="6">
    <source>
        <dbReference type="ARBA" id="ARBA00022737"/>
    </source>
</evidence>
<dbReference type="EMBL" id="GG657757">
    <property type="protein sequence ID" value="EFL30648.1"/>
    <property type="molecule type" value="Genomic_DNA"/>
</dbReference>
<dbReference type="InterPro" id="IPR001330">
    <property type="entry name" value="Prenyltrans"/>
</dbReference>
<dbReference type="CDD" id="cd00688">
    <property type="entry name" value="ISOPREN_C2_like"/>
    <property type="match status" value="1"/>
</dbReference>
<evidence type="ECO:0000313" key="11">
    <source>
        <dbReference type="EMBL" id="EFL30648.1"/>
    </source>
</evidence>
<dbReference type="GO" id="GO:0046872">
    <property type="term" value="F:metal ion binding"/>
    <property type="evidence" value="ECO:0007669"/>
    <property type="project" value="UniProtKB-KW"/>
</dbReference>